<sequence length="67" mass="7658">MPVYLGRGDLDLVPLPGLAPQDYARIWGLSHQDLLQSAKVRHFKRGLKRFFRSRQRGFTSCDAESTP</sequence>
<gene>
    <name evidence="1" type="ORF">PhaeoP63_00851</name>
</gene>
<dbReference type="Proteomes" id="UP000217545">
    <property type="component" value="Chromosome"/>
</dbReference>
<dbReference type="AlphaFoldDB" id="A0AAC9Z8Q4"/>
<dbReference type="EMBL" id="CP010784">
    <property type="protein sequence ID" value="ATF04949.1"/>
    <property type="molecule type" value="Genomic_DNA"/>
</dbReference>
<evidence type="ECO:0000313" key="1">
    <source>
        <dbReference type="EMBL" id="ATF04949.1"/>
    </source>
</evidence>
<name>A0AAC9Z8Q4_9RHOB</name>
<protein>
    <submittedName>
        <fullName evidence="1">Transcriptional regulator, LysR family</fullName>
    </submittedName>
</protein>
<evidence type="ECO:0000313" key="2">
    <source>
        <dbReference type="Proteomes" id="UP000217545"/>
    </source>
</evidence>
<organism evidence="1 2">
    <name type="scientific">Phaeobacter gallaeciensis</name>
    <dbReference type="NCBI Taxonomy" id="60890"/>
    <lineage>
        <taxon>Bacteria</taxon>
        <taxon>Pseudomonadati</taxon>
        <taxon>Pseudomonadota</taxon>
        <taxon>Alphaproteobacteria</taxon>
        <taxon>Rhodobacterales</taxon>
        <taxon>Roseobacteraceae</taxon>
        <taxon>Phaeobacter</taxon>
    </lineage>
</organism>
<dbReference type="GeneID" id="31845299"/>
<reference evidence="1 2" key="1">
    <citation type="journal article" date="2017" name="Front. Microbiol.">
        <title>Phaeobacter piscinae sp. nov., a species of the Roseobacter group and potential aquaculture probiont.</title>
        <authorList>
            <person name="Sonnenschein E.C."/>
            <person name="Phippen C.B.W."/>
            <person name="Nielsen K.F."/>
            <person name="Mateiu R.V."/>
            <person name="Melchiorsen J."/>
            <person name="Gram L."/>
            <person name="Overmann J."/>
            <person name="Freese H.M."/>
        </authorList>
    </citation>
    <scope>NUCLEOTIDE SEQUENCE [LARGE SCALE GENOMIC DNA]</scope>
    <source>
        <strain evidence="1 2">P63</strain>
    </source>
</reference>
<proteinExistence type="predicted"/>
<dbReference type="RefSeq" id="WP_024096342.1">
    <property type="nucleotide sequence ID" value="NZ_CP010588.1"/>
</dbReference>
<accession>A0AAC9Z8Q4</accession>